<feature type="domain" description="HD-GYP" evidence="1">
    <location>
        <begin position="11"/>
        <end position="206"/>
    </location>
</feature>
<gene>
    <name evidence="2" type="ORF">SAMN02745912_01985</name>
</gene>
<keyword evidence="3" id="KW-1185">Reference proteome</keyword>
<dbReference type="InterPro" id="IPR037522">
    <property type="entry name" value="HD_GYP_dom"/>
</dbReference>
<dbReference type="Pfam" id="PF13487">
    <property type="entry name" value="HD_5"/>
    <property type="match status" value="1"/>
</dbReference>
<accession>A0A1M6P323</accession>
<dbReference type="SUPFAM" id="SSF109604">
    <property type="entry name" value="HD-domain/PDEase-like"/>
    <property type="match status" value="1"/>
</dbReference>
<dbReference type="AlphaFoldDB" id="A0A1M6P323"/>
<dbReference type="CDD" id="cd00077">
    <property type="entry name" value="HDc"/>
    <property type="match status" value="1"/>
</dbReference>
<evidence type="ECO:0000259" key="1">
    <source>
        <dbReference type="PROSITE" id="PS51832"/>
    </source>
</evidence>
<sequence>MVHDIDELPENFEVYHDIIKCLVGALEAKDLYTRGHSNRVGDMAYELAKHIGIKGEELNTIHIAGHLHDIGKIGVPDKILNKKGKLSESEWKAIKRHPEIGSNILNCSSKLKVISKLVLHHHERWDGKGYPWGLKGKDIPLGSRIIALCDSIDAMTSQRPYRKPIPWEICKMEIRNNKGVQFDPFLVEAMEGLWENWEQKFYGRQVQ</sequence>
<dbReference type="Proteomes" id="UP000184465">
    <property type="component" value="Unassembled WGS sequence"/>
</dbReference>
<organism evidence="2 3">
    <name type="scientific">Paramaledivibacter caminithermalis (strain DSM 15212 / CIP 107654 / DViRD3)</name>
    <name type="common">Clostridium caminithermale</name>
    <dbReference type="NCBI Taxonomy" id="1121301"/>
    <lineage>
        <taxon>Bacteria</taxon>
        <taxon>Bacillati</taxon>
        <taxon>Bacillota</taxon>
        <taxon>Clostridia</taxon>
        <taxon>Peptostreptococcales</taxon>
        <taxon>Caminicellaceae</taxon>
        <taxon>Paramaledivibacter</taxon>
    </lineage>
</organism>
<protein>
    <submittedName>
        <fullName evidence="2">Metal dependent phosphohydrolase</fullName>
    </submittedName>
</protein>
<dbReference type="STRING" id="1121301.SAMN02745912_01985"/>
<dbReference type="GO" id="GO:0016787">
    <property type="term" value="F:hydrolase activity"/>
    <property type="evidence" value="ECO:0007669"/>
    <property type="project" value="UniProtKB-KW"/>
</dbReference>
<dbReference type="SMART" id="SM00471">
    <property type="entry name" value="HDc"/>
    <property type="match status" value="1"/>
</dbReference>
<dbReference type="InterPro" id="IPR003607">
    <property type="entry name" value="HD/PDEase_dom"/>
</dbReference>
<dbReference type="OrthoDB" id="9804747at2"/>
<dbReference type="PANTHER" id="PTHR43155">
    <property type="entry name" value="CYCLIC DI-GMP PHOSPHODIESTERASE PA4108-RELATED"/>
    <property type="match status" value="1"/>
</dbReference>
<proteinExistence type="predicted"/>
<dbReference type="PROSITE" id="PS51832">
    <property type="entry name" value="HD_GYP"/>
    <property type="match status" value="1"/>
</dbReference>
<dbReference type="Gene3D" id="1.10.3210.10">
    <property type="entry name" value="Hypothetical protein af1432"/>
    <property type="match status" value="1"/>
</dbReference>
<keyword evidence="2" id="KW-0378">Hydrolase</keyword>
<reference evidence="3" key="1">
    <citation type="submission" date="2016-11" db="EMBL/GenBank/DDBJ databases">
        <authorList>
            <person name="Varghese N."/>
            <person name="Submissions S."/>
        </authorList>
    </citation>
    <scope>NUCLEOTIDE SEQUENCE [LARGE SCALE GENOMIC DNA]</scope>
    <source>
        <strain evidence="3">DSM 15212 / CIP 107654 / DViRD3</strain>
    </source>
</reference>
<name>A0A1M6P323_PARC5</name>
<dbReference type="EMBL" id="FRAG01000021">
    <property type="protein sequence ID" value="SHK02282.1"/>
    <property type="molecule type" value="Genomic_DNA"/>
</dbReference>
<evidence type="ECO:0000313" key="2">
    <source>
        <dbReference type="EMBL" id="SHK02282.1"/>
    </source>
</evidence>
<evidence type="ECO:0000313" key="3">
    <source>
        <dbReference type="Proteomes" id="UP000184465"/>
    </source>
</evidence>